<dbReference type="OrthoDB" id="9809324at2"/>
<proteinExistence type="predicted"/>
<evidence type="ECO:0000313" key="3">
    <source>
        <dbReference type="Proteomes" id="UP000030647"/>
    </source>
</evidence>
<evidence type="ECO:0000313" key="2">
    <source>
        <dbReference type="EMBL" id="ERL64820.1"/>
    </source>
</evidence>
<keyword evidence="3" id="KW-1185">Reference proteome</keyword>
<dbReference type="eggNOG" id="COG1106">
    <property type="taxonomic scope" value="Bacteria"/>
</dbReference>
<gene>
    <name evidence="2" type="ORF">L248_0597</name>
</gene>
<dbReference type="AlphaFoldDB" id="U4TN40"/>
<dbReference type="PANTHER" id="PTHR40396">
    <property type="entry name" value="ATPASE-LIKE PROTEIN"/>
    <property type="match status" value="1"/>
</dbReference>
<dbReference type="GO" id="GO:0005524">
    <property type="term" value="F:ATP binding"/>
    <property type="evidence" value="ECO:0007669"/>
    <property type="project" value="InterPro"/>
</dbReference>
<dbReference type="SMART" id="SM00382">
    <property type="entry name" value="AAA"/>
    <property type="match status" value="1"/>
</dbReference>
<dbReference type="GO" id="GO:0016887">
    <property type="term" value="F:ATP hydrolysis activity"/>
    <property type="evidence" value="ECO:0007669"/>
    <property type="project" value="InterPro"/>
</dbReference>
<dbReference type="InterPro" id="IPR003959">
    <property type="entry name" value="ATPase_AAA_core"/>
</dbReference>
<dbReference type="RefSeq" id="WP_022529930.1">
    <property type="nucleotide sequence ID" value="NZ_KI271592.1"/>
</dbReference>
<dbReference type="InterPro" id="IPR003593">
    <property type="entry name" value="AAA+_ATPase"/>
</dbReference>
<dbReference type="EMBL" id="KI271592">
    <property type="protein sequence ID" value="ERL64820.1"/>
    <property type="molecule type" value="Genomic_DNA"/>
</dbReference>
<protein>
    <recommendedName>
        <fullName evidence="1">AAA+ ATPase domain-containing protein</fullName>
    </recommendedName>
</protein>
<dbReference type="PANTHER" id="PTHR40396:SF1">
    <property type="entry name" value="ATPASE AAA-TYPE CORE DOMAIN-CONTAINING PROTEIN"/>
    <property type="match status" value="1"/>
</dbReference>
<dbReference type="SUPFAM" id="SSF52540">
    <property type="entry name" value="P-loop containing nucleoside triphosphate hydrolases"/>
    <property type="match status" value="1"/>
</dbReference>
<evidence type="ECO:0000259" key="1">
    <source>
        <dbReference type="SMART" id="SM00382"/>
    </source>
</evidence>
<dbReference type="Pfam" id="PF13304">
    <property type="entry name" value="AAA_21"/>
    <property type="match status" value="1"/>
</dbReference>
<name>U4TN40_9LACO</name>
<dbReference type="HOGENOM" id="CLU_046693_2_0_9"/>
<dbReference type="Proteomes" id="UP000030647">
    <property type="component" value="Unassembled WGS sequence"/>
</dbReference>
<dbReference type="Gene3D" id="3.40.50.300">
    <property type="entry name" value="P-loop containing nucleotide triphosphate hydrolases"/>
    <property type="match status" value="1"/>
</dbReference>
<dbReference type="InterPro" id="IPR027417">
    <property type="entry name" value="P-loop_NTPase"/>
</dbReference>
<dbReference type="STRING" id="1231336.L248_0597"/>
<organism evidence="2 3">
    <name type="scientific">Schleiferilactobacillus shenzhenensis LY-73</name>
    <dbReference type="NCBI Taxonomy" id="1231336"/>
    <lineage>
        <taxon>Bacteria</taxon>
        <taxon>Bacillati</taxon>
        <taxon>Bacillota</taxon>
        <taxon>Bacilli</taxon>
        <taxon>Lactobacillales</taxon>
        <taxon>Lactobacillaceae</taxon>
        <taxon>Schleiferilactobacillus</taxon>
    </lineage>
</organism>
<accession>U4TN40</accession>
<feature type="domain" description="AAA+ ATPase" evidence="1">
    <location>
        <begin position="43"/>
        <end position="366"/>
    </location>
</feature>
<sequence>MLIDFSARNFASFEREVTLSAETGARLSRLKETNTIRENTTNLLKSLVVIGPNGSGKSNLLEGLRYMRSMVLNDTTKATDKLPYRPFLLQTESPNQPTLFSVRFNHSGKEFKYEFEYTRDQIVREQLTTFSKASHKVYFQRQGQQFPVLPEQLKSVANATKSNSLLLFGAQKSNDAAAISVMQWFQEDLLFVNDVQIPDKLAELVNDDRIKNELLRFLQFADFNIIDVKVRDVPVTVPEQFVEVLRALKFEGDIPQARQELYAVHKKYNADGDVVGQQEIPLASESKGTGKIFLIALSIIYAQLTGNGKTLLFDEFDDSLHFELSRALLDVFNSKQNQNQFILTTHELQLLNSNLRTDQIYLVEKNFKGRSELKSIFDFQDSRSSARNDVQFMKRYIEGRFGAVPQIRLSGMLEALNQSQPAQDLEK</sequence>
<reference evidence="3" key="1">
    <citation type="journal article" date="2013" name="Genome Announc.">
        <title>Whole-Genome Sequencing of Lactobacillus shenzhenensis Strain LY-73T.</title>
        <authorList>
            <person name="Lin Z."/>
            <person name="Liu Z."/>
            <person name="Yang R."/>
            <person name="Zou Y."/>
            <person name="Wan D."/>
            <person name="Chen J."/>
            <person name="Guo M."/>
            <person name="Zhao J."/>
            <person name="Fang C."/>
            <person name="Yang R."/>
            <person name="Liu F."/>
        </authorList>
    </citation>
    <scope>NUCLEOTIDE SEQUENCE [LARGE SCALE GENOMIC DNA]</scope>
    <source>
        <strain evidence="3">LY-73</strain>
    </source>
</reference>